<dbReference type="Proteomes" id="UP000594262">
    <property type="component" value="Unplaced"/>
</dbReference>
<dbReference type="Pfam" id="PF00069">
    <property type="entry name" value="Pkinase"/>
    <property type="match status" value="1"/>
</dbReference>
<keyword evidence="5" id="KW-1133">Transmembrane helix</keyword>
<protein>
    <recommendedName>
        <fullName evidence="2">guanylate cyclase</fullName>
        <ecNumber evidence="2">4.6.1.2</ecNumber>
    </recommendedName>
</protein>
<accession>A0A7M5XAT5</accession>
<dbReference type="AlphaFoldDB" id="A0A7M5XAT5"/>
<name>A0A7M5XAT5_9CNID</name>
<dbReference type="Gene3D" id="1.10.510.10">
    <property type="entry name" value="Transferase(Phosphotransferase) domain 1"/>
    <property type="match status" value="1"/>
</dbReference>
<evidence type="ECO:0000259" key="9">
    <source>
        <dbReference type="PROSITE" id="PS50011"/>
    </source>
</evidence>
<evidence type="ECO:0000256" key="7">
    <source>
        <dbReference type="ARBA" id="ARBA00023239"/>
    </source>
</evidence>
<evidence type="ECO:0000256" key="2">
    <source>
        <dbReference type="ARBA" id="ARBA00012202"/>
    </source>
</evidence>
<dbReference type="GO" id="GO:0004383">
    <property type="term" value="F:guanylate cyclase activity"/>
    <property type="evidence" value="ECO:0007669"/>
    <property type="project" value="UniProtKB-EC"/>
</dbReference>
<dbReference type="InterPro" id="IPR011009">
    <property type="entry name" value="Kinase-like_dom_sf"/>
</dbReference>
<proteinExistence type="predicted"/>
<dbReference type="SUPFAM" id="SSF56112">
    <property type="entry name" value="Protein kinase-like (PK-like)"/>
    <property type="match status" value="1"/>
</dbReference>
<dbReference type="GO" id="GO:0005886">
    <property type="term" value="C:plasma membrane"/>
    <property type="evidence" value="ECO:0007669"/>
    <property type="project" value="TreeGrafter"/>
</dbReference>
<evidence type="ECO:0000256" key="5">
    <source>
        <dbReference type="ARBA" id="ARBA00022989"/>
    </source>
</evidence>
<keyword evidence="8" id="KW-0141">cGMP biosynthesis</keyword>
<keyword evidence="3" id="KW-0812">Transmembrane</keyword>
<evidence type="ECO:0000256" key="1">
    <source>
        <dbReference type="ARBA" id="ARBA00004167"/>
    </source>
</evidence>
<evidence type="ECO:0000259" key="10">
    <source>
        <dbReference type="PROSITE" id="PS50125"/>
    </source>
</evidence>
<dbReference type="RefSeq" id="XP_066917012.1">
    <property type="nucleotide sequence ID" value="XM_067060911.1"/>
</dbReference>
<dbReference type="PANTHER" id="PTHR11920">
    <property type="entry name" value="GUANYLYL CYCLASE"/>
    <property type="match status" value="1"/>
</dbReference>
<feature type="domain" description="Protein kinase" evidence="9">
    <location>
        <begin position="1"/>
        <end position="291"/>
    </location>
</feature>
<dbReference type="EC" id="4.6.1.2" evidence="2"/>
<comment type="subcellular location">
    <subcellularLocation>
        <location evidence="1">Membrane</location>
        <topology evidence="1">Single-pass membrane protein</topology>
    </subcellularLocation>
</comment>
<dbReference type="SMART" id="SM00044">
    <property type="entry name" value="CYCc"/>
    <property type="match status" value="1"/>
</dbReference>
<evidence type="ECO:0000256" key="4">
    <source>
        <dbReference type="ARBA" id="ARBA00022741"/>
    </source>
</evidence>
<evidence type="ECO:0000256" key="3">
    <source>
        <dbReference type="ARBA" id="ARBA00022692"/>
    </source>
</evidence>
<keyword evidence="4" id="KW-0547">Nucleotide-binding</keyword>
<dbReference type="SMART" id="SM00220">
    <property type="entry name" value="S_TKc"/>
    <property type="match status" value="1"/>
</dbReference>
<keyword evidence="6" id="KW-0472">Membrane</keyword>
<dbReference type="CDD" id="cd07302">
    <property type="entry name" value="CHD"/>
    <property type="match status" value="1"/>
</dbReference>
<dbReference type="GeneID" id="136804210"/>
<evidence type="ECO:0000256" key="8">
    <source>
        <dbReference type="ARBA" id="ARBA00023293"/>
    </source>
</evidence>
<dbReference type="GO" id="GO:0004672">
    <property type="term" value="F:protein kinase activity"/>
    <property type="evidence" value="ECO:0007669"/>
    <property type="project" value="InterPro"/>
</dbReference>
<reference evidence="11" key="1">
    <citation type="submission" date="2021-01" db="UniProtKB">
        <authorList>
            <consortium name="EnsemblMetazoa"/>
        </authorList>
    </citation>
    <scope>IDENTIFICATION</scope>
</reference>
<dbReference type="PROSITE" id="PS50125">
    <property type="entry name" value="GUANYLATE_CYCLASE_2"/>
    <property type="match status" value="1"/>
</dbReference>
<dbReference type="Gene3D" id="3.30.70.1230">
    <property type="entry name" value="Nucleotide cyclase"/>
    <property type="match status" value="1"/>
</dbReference>
<dbReference type="OrthoDB" id="1890790at2759"/>
<dbReference type="GO" id="GO:0005524">
    <property type="term" value="F:ATP binding"/>
    <property type="evidence" value="ECO:0007669"/>
    <property type="project" value="InterPro"/>
</dbReference>
<evidence type="ECO:0000256" key="6">
    <source>
        <dbReference type="ARBA" id="ARBA00023136"/>
    </source>
</evidence>
<keyword evidence="7" id="KW-0456">Lyase</keyword>
<dbReference type="SUPFAM" id="SSF55073">
    <property type="entry name" value="Nucleotide cyclase"/>
    <property type="match status" value="1"/>
</dbReference>
<dbReference type="GO" id="GO:0001653">
    <property type="term" value="F:peptide receptor activity"/>
    <property type="evidence" value="ECO:0007669"/>
    <property type="project" value="TreeGrafter"/>
</dbReference>
<dbReference type="GO" id="GO:0004016">
    <property type="term" value="F:adenylate cyclase activity"/>
    <property type="evidence" value="ECO:0007669"/>
    <property type="project" value="TreeGrafter"/>
</dbReference>
<evidence type="ECO:0000313" key="11">
    <source>
        <dbReference type="EnsemblMetazoa" id="CLYHEMP019956.5"/>
    </source>
</evidence>
<feature type="domain" description="Guanylate cyclase" evidence="10">
    <location>
        <begin position="362"/>
        <end position="492"/>
    </location>
</feature>
<dbReference type="InterPro" id="IPR050401">
    <property type="entry name" value="Cyclic_nucleotide_synthase"/>
</dbReference>
<sequence length="562" mass="63145">MEETLLFKLIRKENVELNDQLRWEVKEMRDIKHPNLCLFIGACIDTDHVAILNEVCGKGSLEDILSNDDIDLGWDFRYSMLKDICRGMMYLQNTDIGSHGRLKSSNCLVDNRWTIKLSDYGLKSFKSGQEGVRVFSPENGIGVSLPRFNELDECDYYSLLWTAPEIAATGVSHLDHVGYGSRAGDMYSFAIIMVEMCTRQHPYHEVDHLGPAEIVQIVGRLIDPGKTLKLIQCRDYEKMAVDCLRPTVEEDELPNEEKQASMLMQLIELCWNEDPKCRPEFKYCLSELGKICPHRGELMDNLIELMEQYTTSLESIVAERTADIIVEKEKGDLLLSKMLPPLIAEELKLGKNPQPEYFASVTIYFSDCVGFGQICSDASPYQVVELLNDLYSIMDDIIESFDCYKVETIGDCYVVASGLPTRNGDNHAGEIASMALALMTTIDGVGYKNMPGSQVQLRMGLNTGPIVAGVVGSKMPRYCLFGDTMNTASRMESGGYALKIHMSESTYTVLESLGGYQSICRGEREVKGKGRMTTYWLTGKDNSEYRIPSEDLAISASKHNFK</sequence>
<keyword evidence="12" id="KW-1185">Reference proteome</keyword>
<dbReference type="InterPro" id="IPR001054">
    <property type="entry name" value="A/G_cyclase"/>
</dbReference>
<dbReference type="PROSITE" id="PS50011">
    <property type="entry name" value="PROTEIN_KINASE_DOM"/>
    <property type="match status" value="1"/>
</dbReference>
<dbReference type="PANTHER" id="PTHR11920:SF335">
    <property type="entry name" value="GUANYLATE CYCLASE"/>
    <property type="match status" value="1"/>
</dbReference>
<evidence type="ECO:0000313" key="12">
    <source>
        <dbReference type="Proteomes" id="UP000594262"/>
    </source>
</evidence>
<dbReference type="FunFam" id="3.30.70.1230:FF:000015">
    <property type="entry name" value="Guanylate cyclase"/>
    <property type="match status" value="1"/>
</dbReference>
<dbReference type="Pfam" id="PF00211">
    <property type="entry name" value="Guanylate_cyc"/>
    <property type="match status" value="1"/>
</dbReference>
<dbReference type="GO" id="GO:0007168">
    <property type="term" value="P:receptor guanylyl cyclase signaling pathway"/>
    <property type="evidence" value="ECO:0007669"/>
    <property type="project" value="TreeGrafter"/>
</dbReference>
<dbReference type="InterPro" id="IPR000719">
    <property type="entry name" value="Prot_kinase_dom"/>
</dbReference>
<organism evidence="11 12">
    <name type="scientific">Clytia hemisphaerica</name>
    <dbReference type="NCBI Taxonomy" id="252671"/>
    <lineage>
        <taxon>Eukaryota</taxon>
        <taxon>Metazoa</taxon>
        <taxon>Cnidaria</taxon>
        <taxon>Hydrozoa</taxon>
        <taxon>Hydroidolina</taxon>
        <taxon>Leptothecata</taxon>
        <taxon>Obeliida</taxon>
        <taxon>Clytiidae</taxon>
        <taxon>Clytia</taxon>
    </lineage>
</organism>
<dbReference type="EnsemblMetazoa" id="CLYHEMT019956.5">
    <property type="protein sequence ID" value="CLYHEMP019956.5"/>
    <property type="gene ID" value="CLYHEMG019956"/>
</dbReference>
<dbReference type="InterPro" id="IPR029787">
    <property type="entry name" value="Nucleotide_cyclase"/>
</dbReference>
<dbReference type="GO" id="GO:0035556">
    <property type="term" value="P:intracellular signal transduction"/>
    <property type="evidence" value="ECO:0007669"/>
    <property type="project" value="InterPro"/>
</dbReference>